<evidence type="ECO:0000313" key="1">
    <source>
        <dbReference type="EMBL" id="KRZ63726.1"/>
    </source>
</evidence>
<organism evidence="1 2">
    <name type="scientific">Trichinella papuae</name>
    <dbReference type="NCBI Taxonomy" id="268474"/>
    <lineage>
        <taxon>Eukaryota</taxon>
        <taxon>Metazoa</taxon>
        <taxon>Ecdysozoa</taxon>
        <taxon>Nematoda</taxon>
        <taxon>Enoplea</taxon>
        <taxon>Dorylaimia</taxon>
        <taxon>Trichinellida</taxon>
        <taxon>Trichinellidae</taxon>
        <taxon>Trichinella</taxon>
    </lineage>
</organism>
<dbReference type="EMBL" id="JYDO01002059">
    <property type="protein sequence ID" value="KRZ63726.1"/>
    <property type="molecule type" value="Genomic_DNA"/>
</dbReference>
<reference evidence="1 2" key="1">
    <citation type="submission" date="2015-01" db="EMBL/GenBank/DDBJ databases">
        <title>Evolution of Trichinella species and genotypes.</title>
        <authorList>
            <person name="Korhonen P.K."/>
            <person name="Edoardo P."/>
            <person name="Giuseppe L.R."/>
            <person name="Gasser R.B."/>
        </authorList>
    </citation>
    <scope>NUCLEOTIDE SEQUENCE [LARGE SCALE GENOMIC DNA]</scope>
    <source>
        <strain evidence="1">ISS1980</strain>
    </source>
</reference>
<comment type="caution">
    <text evidence="1">The sequence shown here is derived from an EMBL/GenBank/DDBJ whole genome shotgun (WGS) entry which is preliminary data.</text>
</comment>
<dbReference type="Proteomes" id="UP000054843">
    <property type="component" value="Unassembled WGS sequence"/>
</dbReference>
<name>A0A0V1LX95_9BILA</name>
<keyword evidence="2" id="KW-1185">Reference proteome</keyword>
<sequence>MLMSLMDKHYARSIKSGLSNLIKHRNNFTL</sequence>
<evidence type="ECO:0000313" key="2">
    <source>
        <dbReference type="Proteomes" id="UP000054843"/>
    </source>
</evidence>
<gene>
    <name evidence="1" type="ORF">T10_7403</name>
</gene>
<protein>
    <submittedName>
        <fullName evidence="1">Uncharacterized protein</fullName>
    </submittedName>
</protein>
<dbReference type="AlphaFoldDB" id="A0A0V1LX95"/>
<proteinExistence type="predicted"/>
<accession>A0A0V1LX95</accession>